<proteinExistence type="predicted"/>
<organism evidence="1 2">
    <name type="scientific">Micavibrio aeruginosavorus</name>
    <dbReference type="NCBI Taxonomy" id="349221"/>
    <lineage>
        <taxon>Bacteria</taxon>
        <taxon>Pseudomonadati</taxon>
        <taxon>Bdellovibrionota</taxon>
        <taxon>Bdellovibrionia</taxon>
        <taxon>Bdellovibrionales</taxon>
        <taxon>Pseudobdellovibrionaceae</taxon>
        <taxon>Micavibrio</taxon>
    </lineage>
</organism>
<accession>A0A7T5R233</accession>
<dbReference type="AlphaFoldDB" id="A0A7T5R233"/>
<dbReference type="GO" id="GO:0009288">
    <property type="term" value="C:bacterial-type flagellum"/>
    <property type="evidence" value="ECO:0007669"/>
    <property type="project" value="InterPro"/>
</dbReference>
<dbReference type="Proteomes" id="UP000595362">
    <property type="component" value="Chromosome"/>
</dbReference>
<dbReference type="GO" id="GO:0003824">
    <property type="term" value="F:catalytic activity"/>
    <property type="evidence" value="ECO:0007669"/>
    <property type="project" value="InterPro"/>
</dbReference>
<evidence type="ECO:0000313" key="1">
    <source>
        <dbReference type="EMBL" id="QQG36142.1"/>
    </source>
</evidence>
<gene>
    <name evidence="1" type="ORF">HYS17_11740</name>
</gene>
<dbReference type="GO" id="GO:0050920">
    <property type="term" value="P:regulation of chemotaxis"/>
    <property type="evidence" value="ECO:0007669"/>
    <property type="project" value="InterPro"/>
</dbReference>
<name>A0A7T5R233_9BACT</name>
<dbReference type="Gene3D" id="1.10.287.500">
    <property type="entry name" value="Helix hairpin bin"/>
    <property type="match status" value="2"/>
</dbReference>
<dbReference type="EMBL" id="CP066681">
    <property type="protein sequence ID" value="QQG36142.1"/>
    <property type="molecule type" value="Genomic_DNA"/>
</dbReference>
<evidence type="ECO:0000313" key="2">
    <source>
        <dbReference type="Proteomes" id="UP000595362"/>
    </source>
</evidence>
<protein>
    <submittedName>
        <fullName evidence="1">Protein phosphatase CheZ</fullName>
    </submittedName>
</protein>
<dbReference type="Pfam" id="PF04344">
    <property type="entry name" value="CheZ"/>
    <property type="match status" value="1"/>
</dbReference>
<dbReference type="InterPro" id="IPR007439">
    <property type="entry name" value="Chemotax_Pase_CheZ"/>
</dbReference>
<sequence length="205" mass="22077">MPQPETTATEGCKDTVYRKDQVASIINSVIGKVQSVPRVPASDLESELVALKFMIDELHAQLGQVSAGEISGQYIPSATDELDAIVEATEKATEGIMEACESIQSLVKAPGPDLSGKVEEQITRVYEACTFQDITGQRITKIVKTLKKIDERVTGLVSMIEGRVNAVPDQEHASAPATLLNGPALPQNAISQDDIDKLLAEFDQN</sequence>
<dbReference type="SUPFAM" id="SSF75708">
    <property type="entry name" value="Chemotaxis phosphatase CheZ"/>
    <property type="match status" value="1"/>
</dbReference>
<reference evidence="1 2" key="1">
    <citation type="submission" date="2020-07" db="EMBL/GenBank/DDBJ databases">
        <title>Huge and variable diversity of episymbiotic CPR bacteria and DPANN archaea in groundwater ecosystems.</title>
        <authorList>
            <person name="He C.Y."/>
            <person name="Keren R."/>
            <person name="Whittaker M."/>
            <person name="Farag I.F."/>
            <person name="Doudna J."/>
            <person name="Cate J.H.D."/>
            <person name="Banfield J.F."/>
        </authorList>
    </citation>
    <scope>NUCLEOTIDE SEQUENCE [LARGE SCALE GENOMIC DNA]</scope>
    <source>
        <strain evidence="1">NC_groundwater_70_Ag_B-0.1um_54_66</strain>
    </source>
</reference>